<evidence type="ECO:0000313" key="3">
    <source>
        <dbReference type="EMBL" id="MDA0639617.1"/>
    </source>
</evidence>
<dbReference type="PANTHER" id="PTHR33164:SF99">
    <property type="entry name" value="MARR FAMILY REGULATORY PROTEIN"/>
    <property type="match status" value="1"/>
</dbReference>
<dbReference type="SMART" id="SM00347">
    <property type="entry name" value="HTH_MARR"/>
    <property type="match status" value="1"/>
</dbReference>
<dbReference type="Pfam" id="PF12802">
    <property type="entry name" value="MarR_2"/>
    <property type="match status" value="1"/>
</dbReference>
<reference evidence="3 4" key="1">
    <citation type="submission" date="2022-11" db="EMBL/GenBank/DDBJ databases">
        <title>Nonomuraea corallina sp. nov., a new species of the genus Nonomuraea isolated from sea side sediment in Thai sea.</title>
        <authorList>
            <person name="Ngamcharungchit C."/>
            <person name="Matsumoto A."/>
            <person name="Suriyachadkun C."/>
            <person name="Panbangred W."/>
            <person name="Inahashi Y."/>
            <person name="Intra B."/>
        </authorList>
    </citation>
    <scope>NUCLEOTIDE SEQUENCE [LARGE SCALE GENOMIC DNA]</scope>
    <source>
        <strain evidence="3 4">DSM 43553</strain>
    </source>
</reference>
<dbReference type="InterPro" id="IPR036390">
    <property type="entry name" value="WH_DNA-bd_sf"/>
</dbReference>
<comment type="caution">
    <text evidence="3">The sequence shown here is derived from an EMBL/GenBank/DDBJ whole genome shotgun (WGS) entry which is preliminary data.</text>
</comment>
<feature type="domain" description="HTH marR-type" evidence="2">
    <location>
        <begin position="1"/>
        <end position="146"/>
    </location>
</feature>
<dbReference type="PANTHER" id="PTHR33164">
    <property type="entry name" value="TRANSCRIPTIONAL REGULATOR, MARR FAMILY"/>
    <property type="match status" value="1"/>
</dbReference>
<proteinExistence type="predicted"/>
<dbReference type="PRINTS" id="PR00598">
    <property type="entry name" value="HTHMARR"/>
</dbReference>
<dbReference type="Gene3D" id="1.10.10.10">
    <property type="entry name" value="Winged helix-like DNA-binding domain superfamily/Winged helix DNA-binding domain"/>
    <property type="match status" value="1"/>
</dbReference>
<keyword evidence="4" id="KW-1185">Reference proteome</keyword>
<feature type="compositionally biased region" description="Basic and acidic residues" evidence="1">
    <location>
        <begin position="175"/>
        <end position="189"/>
    </location>
</feature>
<protein>
    <submittedName>
        <fullName evidence="3">MarR family transcriptional regulator</fullName>
    </submittedName>
</protein>
<dbReference type="InterPro" id="IPR039422">
    <property type="entry name" value="MarR/SlyA-like"/>
</dbReference>
<name>A0ABT4SQT4_9ACTN</name>
<dbReference type="EMBL" id="JAPNUD010000005">
    <property type="protein sequence ID" value="MDA0639617.1"/>
    <property type="molecule type" value="Genomic_DNA"/>
</dbReference>
<accession>A0ABT4SQT4</accession>
<feature type="region of interest" description="Disordered" evidence="1">
    <location>
        <begin position="161"/>
        <end position="189"/>
    </location>
</feature>
<dbReference type="Proteomes" id="UP001212498">
    <property type="component" value="Unassembled WGS sequence"/>
</dbReference>
<evidence type="ECO:0000259" key="2">
    <source>
        <dbReference type="PROSITE" id="PS50995"/>
    </source>
</evidence>
<evidence type="ECO:0000313" key="4">
    <source>
        <dbReference type="Proteomes" id="UP001212498"/>
    </source>
</evidence>
<dbReference type="SUPFAM" id="SSF46785">
    <property type="entry name" value="Winged helix' DNA-binding domain"/>
    <property type="match status" value="1"/>
</dbReference>
<dbReference type="RefSeq" id="WP_271275092.1">
    <property type="nucleotide sequence ID" value="NZ_BAABFD010000005.1"/>
</dbReference>
<organism evidence="3 4">
    <name type="scientific">Nonomuraea ferruginea</name>
    <dbReference type="NCBI Taxonomy" id="46174"/>
    <lineage>
        <taxon>Bacteria</taxon>
        <taxon>Bacillati</taxon>
        <taxon>Actinomycetota</taxon>
        <taxon>Actinomycetes</taxon>
        <taxon>Streptosporangiales</taxon>
        <taxon>Streptosporangiaceae</taxon>
        <taxon>Nonomuraea</taxon>
    </lineage>
</organism>
<dbReference type="InterPro" id="IPR036388">
    <property type="entry name" value="WH-like_DNA-bd_sf"/>
</dbReference>
<sequence>MDTPWLDRRQLRAWIRLRAVLELLPGVLDAQLRRDSGLTEFEYYTLAMLSEAPGRTLRMTELAQQTNATLPRLSHVVTRLEDRGLLERVPCPEDRRAINARLTDQGWAKVRQAAPGHVATVRHHIVDVLTDEQLDQVTAISDAILAELDPSRAVAALYTRYDEASDGDDGSPDDAEARRGDGRTDSSQA</sequence>
<gene>
    <name evidence="3" type="ORF">OUY24_03165</name>
</gene>
<evidence type="ECO:0000256" key="1">
    <source>
        <dbReference type="SAM" id="MobiDB-lite"/>
    </source>
</evidence>
<dbReference type="InterPro" id="IPR000835">
    <property type="entry name" value="HTH_MarR-typ"/>
</dbReference>
<feature type="compositionally biased region" description="Acidic residues" evidence="1">
    <location>
        <begin position="164"/>
        <end position="174"/>
    </location>
</feature>
<dbReference type="PROSITE" id="PS50995">
    <property type="entry name" value="HTH_MARR_2"/>
    <property type="match status" value="1"/>
</dbReference>